<evidence type="ECO:0000313" key="4">
    <source>
        <dbReference type="Proteomes" id="UP001171111"/>
    </source>
</evidence>
<dbReference type="InterPro" id="IPR041561">
    <property type="entry name" value="PglD_N"/>
</dbReference>
<dbReference type="Gene3D" id="3.40.50.20">
    <property type="match status" value="1"/>
</dbReference>
<comment type="caution">
    <text evidence="3">The sequence shown here is derived from an EMBL/GenBank/DDBJ whole genome shotgun (WGS) entry which is preliminary data.</text>
</comment>
<organism evidence="3 4">
    <name type="scientific">Campylobacter magnus</name>
    <dbReference type="NCBI Taxonomy" id="3026462"/>
    <lineage>
        <taxon>Bacteria</taxon>
        <taxon>Pseudomonadati</taxon>
        <taxon>Campylobacterota</taxon>
        <taxon>Epsilonproteobacteria</taxon>
        <taxon>Campylobacterales</taxon>
        <taxon>Campylobacteraceae</taxon>
        <taxon>Campylobacter</taxon>
    </lineage>
</organism>
<evidence type="ECO:0000256" key="1">
    <source>
        <dbReference type="ARBA" id="ARBA00007274"/>
    </source>
</evidence>
<gene>
    <name evidence="3" type="ORF">Q2362_05310</name>
</gene>
<proteinExistence type="inferred from homology"/>
<dbReference type="InterPro" id="IPR011004">
    <property type="entry name" value="Trimer_LpxA-like_sf"/>
</dbReference>
<dbReference type="NCBIfam" id="TIGR03570">
    <property type="entry name" value="NeuD_NnaD"/>
    <property type="match status" value="1"/>
</dbReference>
<comment type="similarity">
    <text evidence="1">Belongs to the transferase hexapeptide repeat family.</text>
</comment>
<dbReference type="RefSeq" id="WP_302244360.1">
    <property type="nucleotide sequence ID" value="NZ_JAULJQ010000005.1"/>
</dbReference>
<evidence type="ECO:0000259" key="2">
    <source>
        <dbReference type="Pfam" id="PF17836"/>
    </source>
</evidence>
<accession>A0ABT8T7A4</accession>
<dbReference type="SUPFAM" id="SSF51161">
    <property type="entry name" value="Trimeric LpxA-like enzymes"/>
    <property type="match status" value="1"/>
</dbReference>
<dbReference type="Gene3D" id="2.160.10.10">
    <property type="entry name" value="Hexapeptide repeat proteins"/>
    <property type="match status" value="1"/>
</dbReference>
<keyword evidence="4" id="KW-1185">Reference proteome</keyword>
<protein>
    <submittedName>
        <fullName evidence="3">Acetyltransferase</fullName>
    </submittedName>
</protein>
<evidence type="ECO:0000313" key="3">
    <source>
        <dbReference type="EMBL" id="MDO2409517.1"/>
    </source>
</evidence>
<dbReference type="InterPro" id="IPR020019">
    <property type="entry name" value="AcTrfase_PglD-like"/>
</dbReference>
<name>A0ABT8T7A4_9BACT</name>
<dbReference type="PANTHER" id="PTHR43300:SF7">
    <property type="entry name" value="UDP-N-ACETYLBACILLOSAMINE N-ACETYLTRANSFERASE"/>
    <property type="match status" value="1"/>
</dbReference>
<dbReference type="InterPro" id="IPR050179">
    <property type="entry name" value="Trans_hexapeptide_repeat"/>
</dbReference>
<sequence>MAKTKTIYIYGAGGHGLVCADIARAVGYENIIFLDDSPALDSDITSLCYHDELERYDMFVAIGSSTVREKISQKIQNAGFNLISLIHPNALISSSASLSAGVCVMPGAIINAKAKISSGAIINSGALIEHECTIGEYAHICPRVALAGACVVGAHAWVGIGSCTIQGVKIGANAMIGAGSVIVRDIPDNAKAYGNPAKVC</sequence>
<reference evidence="3 4" key="1">
    <citation type="submission" date="2023-06" db="EMBL/GenBank/DDBJ databases">
        <title>Campylobacter magnum sp. nov., isolated from cecal contents of domestic pigs (Sus scrofa domesticus).</title>
        <authorList>
            <person name="Papic B."/>
            <person name="Gruntar I."/>
        </authorList>
    </citation>
    <scope>NUCLEOTIDE SEQUENCE [LARGE SCALE GENOMIC DNA]</scope>
    <source>
        <strain evidence="4">34484-21</strain>
    </source>
</reference>
<dbReference type="EMBL" id="JAULJQ010000005">
    <property type="protein sequence ID" value="MDO2409517.1"/>
    <property type="molecule type" value="Genomic_DNA"/>
</dbReference>
<dbReference type="Pfam" id="PF17836">
    <property type="entry name" value="PglD_N"/>
    <property type="match status" value="1"/>
</dbReference>
<dbReference type="CDD" id="cd03360">
    <property type="entry name" value="LbH_AT_putative"/>
    <property type="match status" value="1"/>
</dbReference>
<feature type="domain" description="PglD N-terminal" evidence="2">
    <location>
        <begin position="7"/>
        <end position="75"/>
    </location>
</feature>
<dbReference type="PANTHER" id="PTHR43300">
    <property type="entry name" value="ACETYLTRANSFERASE"/>
    <property type="match status" value="1"/>
</dbReference>
<dbReference type="Proteomes" id="UP001171111">
    <property type="component" value="Unassembled WGS sequence"/>
</dbReference>